<comment type="caution">
    <text evidence="2">The sequence shown here is derived from an EMBL/GenBank/DDBJ whole genome shotgun (WGS) entry which is preliminary data.</text>
</comment>
<feature type="transmembrane region" description="Helical" evidence="1">
    <location>
        <begin position="232"/>
        <end position="252"/>
    </location>
</feature>
<sequence>MDPIKEAMKESYKGHGLSKLKKMETQQKVREQRKTMLPVVISTVVTFTIFLFIFLTINEQNPELKMSASISSKVEGQDAVNEMMERKLQFQTIIEDEEITAAERVEYLRTSDWKLQLAFEHITNSTYEIPDVTEKQGMLYATLLFYMRQFMLEPHSITEVADAFSQVRRFQQLPELVPVLDALILANYQPTKAEQMPANQKFFLVNRTLQTVIVCMYILSIFFIIKNILKRQLLWITLLNIGIVIATLVFLFKPLPHFYANDETTLSISSIKAIKEAGLPTDQAQFISAATFDNSRFALIKEQQNHMLVKFQKGDNYYQFTDFTSLGENTPVITGIYHVRNDGQAIYVMAFTEGHPIVKGVLIDHASKEIEFQVEQGKAGIEAIYLPQRNTSFGLKFYDANGEIVR</sequence>
<proteinExistence type="predicted"/>
<feature type="transmembrane region" description="Helical" evidence="1">
    <location>
        <begin position="208"/>
        <end position="225"/>
    </location>
</feature>
<feature type="transmembrane region" description="Helical" evidence="1">
    <location>
        <begin position="36"/>
        <end position="57"/>
    </location>
</feature>
<reference evidence="2 3" key="1">
    <citation type="submission" date="2020-08" db="EMBL/GenBank/DDBJ databases">
        <title>A Genomic Blueprint of the Chicken Gut Microbiome.</title>
        <authorList>
            <person name="Gilroy R."/>
            <person name="Ravi A."/>
            <person name="Getino M."/>
            <person name="Pursley I."/>
            <person name="Horton D.L."/>
            <person name="Alikhan N.-F."/>
            <person name="Baker D."/>
            <person name="Gharbi K."/>
            <person name="Hall N."/>
            <person name="Watson M."/>
            <person name="Adriaenssens E.M."/>
            <person name="Foster-Nyarko E."/>
            <person name="Jarju S."/>
            <person name="Secka A."/>
            <person name="Antonio M."/>
            <person name="Oren A."/>
            <person name="Chaudhuri R."/>
            <person name="La Ragione R.M."/>
            <person name="Hildebrand F."/>
            <person name="Pallen M.J."/>
        </authorList>
    </citation>
    <scope>NUCLEOTIDE SEQUENCE [LARGE SCALE GENOMIC DNA]</scope>
    <source>
        <strain evidence="2 3">Sa1YVA6</strain>
    </source>
</reference>
<gene>
    <name evidence="2" type="ORF">H9632_02435</name>
</gene>
<dbReference type="Proteomes" id="UP000600565">
    <property type="component" value="Unassembled WGS sequence"/>
</dbReference>
<evidence type="ECO:0000256" key="1">
    <source>
        <dbReference type="SAM" id="Phobius"/>
    </source>
</evidence>
<evidence type="ECO:0000313" key="3">
    <source>
        <dbReference type="Proteomes" id="UP000600565"/>
    </source>
</evidence>
<accession>A0ABR8XJ00</accession>
<keyword evidence="3" id="KW-1185">Reference proteome</keyword>
<protein>
    <submittedName>
        <fullName evidence="2">Uncharacterized protein</fullName>
    </submittedName>
</protein>
<keyword evidence="1" id="KW-0812">Transmembrane</keyword>
<evidence type="ECO:0000313" key="2">
    <source>
        <dbReference type="EMBL" id="MBD8031910.1"/>
    </source>
</evidence>
<keyword evidence="1" id="KW-0472">Membrane</keyword>
<name>A0ABR8XJ00_9BACL</name>
<dbReference type="EMBL" id="JACSPW010000001">
    <property type="protein sequence ID" value="MBD8031910.1"/>
    <property type="molecule type" value="Genomic_DNA"/>
</dbReference>
<organism evidence="2 3">
    <name type="scientific">Solibacillus merdavium</name>
    <dbReference type="NCBI Taxonomy" id="2762218"/>
    <lineage>
        <taxon>Bacteria</taxon>
        <taxon>Bacillati</taxon>
        <taxon>Bacillota</taxon>
        <taxon>Bacilli</taxon>
        <taxon>Bacillales</taxon>
        <taxon>Caryophanaceae</taxon>
        <taxon>Solibacillus</taxon>
    </lineage>
</organism>
<keyword evidence="1" id="KW-1133">Transmembrane helix</keyword>
<dbReference type="RefSeq" id="WP_191702524.1">
    <property type="nucleotide sequence ID" value="NZ_JACSPW010000001.1"/>
</dbReference>